<dbReference type="Proteomes" id="UP000535890">
    <property type="component" value="Unassembled WGS sequence"/>
</dbReference>
<comment type="caution">
    <text evidence="1">The sequence shown here is derived from an EMBL/GenBank/DDBJ whole genome shotgun (WGS) entry which is preliminary data.</text>
</comment>
<proteinExistence type="predicted"/>
<dbReference type="EMBL" id="JACCBN010000001">
    <property type="protein sequence ID" value="NYD34454.1"/>
    <property type="molecule type" value="Genomic_DNA"/>
</dbReference>
<protein>
    <submittedName>
        <fullName evidence="1">Uncharacterized protein</fullName>
    </submittedName>
</protein>
<evidence type="ECO:0000313" key="2">
    <source>
        <dbReference type="Proteomes" id="UP000535890"/>
    </source>
</evidence>
<reference evidence="1 2" key="1">
    <citation type="submission" date="2020-07" db="EMBL/GenBank/DDBJ databases">
        <title>Sequencing the genomes of 1000 actinobacteria strains.</title>
        <authorList>
            <person name="Klenk H.-P."/>
        </authorList>
    </citation>
    <scope>NUCLEOTIDE SEQUENCE [LARGE SCALE GENOMIC DNA]</scope>
    <source>
        <strain evidence="1 2">DSM 45772</strain>
    </source>
</reference>
<organism evidence="1 2">
    <name type="scientific">Actinomycetospora corticicola</name>
    <dbReference type="NCBI Taxonomy" id="663602"/>
    <lineage>
        <taxon>Bacteria</taxon>
        <taxon>Bacillati</taxon>
        <taxon>Actinomycetota</taxon>
        <taxon>Actinomycetes</taxon>
        <taxon>Pseudonocardiales</taxon>
        <taxon>Pseudonocardiaceae</taxon>
        <taxon>Actinomycetospora</taxon>
    </lineage>
</organism>
<sequence length="34" mass="3594">MTVRAAVRGGSERSYGVRVPLVRVGAYLGGRVFG</sequence>
<evidence type="ECO:0000313" key="1">
    <source>
        <dbReference type="EMBL" id="NYD34454.1"/>
    </source>
</evidence>
<accession>A0A7Y9DSA5</accession>
<name>A0A7Y9DSA5_9PSEU</name>
<keyword evidence="2" id="KW-1185">Reference proteome</keyword>
<dbReference type="AlphaFoldDB" id="A0A7Y9DSA5"/>
<gene>
    <name evidence="1" type="ORF">BJ983_000556</name>
</gene>